<evidence type="ECO:0008006" key="3">
    <source>
        <dbReference type="Google" id="ProtNLM"/>
    </source>
</evidence>
<evidence type="ECO:0000313" key="2">
    <source>
        <dbReference type="Proteomes" id="UP000632858"/>
    </source>
</evidence>
<dbReference type="EMBL" id="BMFO01000004">
    <property type="protein sequence ID" value="GGF96264.1"/>
    <property type="molecule type" value="Genomic_DNA"/>
</dbReference>
<gene>
    <name evidence="1" type="ORF">GCM10010960_17400</name>
</gene>
<organism evidence="1 2">
    <name type="scientific">Arenimonas maotaiensis</name>
    <dbReference type="NCBI Taxonomy" id="1446479"/>
    <lineage>
        <taxon>Bacteria</taxon>
        <taxon>Pseudomonadati</taxon>
        <taxon>Pseudomonadota</taxon>
        <taxon>Gammaproteobacteria</taxon>
        <taxon>Lysobacterales</taxon>
        <taxon>Lysobacteraceae</taxon>
        <taxon>Arenimonas</taxon>
    </lineage>
</organism>
<proteinExistence type="predicted"/>
<reference evidence="1" key="2">
    <citation type="submission" date="2020-09" db="EMBL/GenBank/DDBJ databases">
        <authorList>
            <person name="Sun Q."/>
            <person name="Zhou Y."/>
        </authorList>
    </citation>
    <scope>NUCLEOTIDE SEQUENCE</scope>
    <source>
        <strain evidence="1">CGMCC 1.12726</strain>
    </source>
</reference>
<sequence>MTNAKSTHITLILDRSGSMGDIQDDIIGGVNAFFDTQAAQDGPVTATLVQFDGQDPFELLADNVPVAEVRPLTAATYVPRADTPLLDAIGNGIHRLERQLNELPTADRPGGIVFVIVTDGMENASRKFTRAHVADLIKAKQATGWEFVFLSSDLSAVQEARDFNVQTDSSIRFSKRNTRESMEVAAEKVVVYHQRRERVKFSDGERKRLDDGA</sequence>
<dbReference type="AlphaFoldDB" id="A0A917FQM6"/>
<name>A0A917FQM6_9GAMM</name>
<comment type="caution">
    <text evidence="1">The sequence shown here is derived from an EMBL/GenBank/DDBJ whole genome shotgun (WGS) entry which is preliminary data.</text>
</comment>
<dbReference type="SUPFAM" id="SSF53300">
    <property type="entry name" value="vWA-like"/>
    <property type="match status" value="1"/>
</dbReference>
<keyword evidence="2" id="KW-1185">Reference proteome</keyword>
<dbReference type="InterPro" id="IPR036465">
    <property type="entry name" value="vWFA_dom_sf"/>
</dbReference>
<dbReference type="Proteomes" id="UP000632858">
    <property type="component" value="Unassembled WGS sequence"/>
</dbReference>
<dbReference type="Gene3D" id="3.40.50.410">
    <property type="entry name" value="von Willebrand factor, type A domain"/>
    <property type="match status" value="1"/>
</dbReference>
<dbReference type="RefSeq" id="WP_188450014.1">
    <property type="nucleotide sequence ID" value="NZ_BMFO01000004.1"/>
</dbReference>
<evidence type="ECO:0000313" key="1">
    <source>
        <dbReference type="EMBL" id="GGF96264.1"/>
    </source>
</evidence>
<protein>
    <recommendedName>
        <fullName evidence="3">VWA domain-containing protein</fullName>
    </recommendedName>
</protein>
<accession>A0A917FQM6</accession>
<reference evidence="1" key="1">
    <citation type="journal article" date="2014" name="Int. J. Syst. Evol. Microbiol.">
        <title>Complete genome sequence of Corynebacterium casei LMG S-19264T (=DSM 44701T), isolated from a smear-ripened cheese.</title>
        <authorList>
            <consortium name="US DOE Joint Genome Institute (JGI-PGF)"/>
            <person name="Walter F."/>
            <person name="Albersmeier A."/>
            <person name="Kalinowski J."/>
            <person name="Ruckert C."/>
        </authorList>
    </citation>
    <scope>NUCLEOTIDE SEQUENCE</scope>
    <source>
        <strain evidence="1">CGMCC 1.12726</strain>
    </source>
</reference>